<dbReference type="Proteomes" id="UP000191500">
    <property type="component" value="Unassembled WGS sequence"/>
</dbReference>
<evidence type="ECO:0000256" key="1">
    <source>
        <dbReference type="SAM" id="MobiDB-lite"/>
    </source>
</evidence>
<gene>
    <name evidence="2" type="ORF">PENCOP_c012G02060</name>
</gene>
<dbReference type="AlphaFoldDB" id="A0A1V6UC92"/>
<feature type="compositionally biased region" description="Polar residues" evidence="1">
    <location>
        <begin position="217"/>
        <end position="228"/>
    </location>
</feature>
<evidence type="ECO:0000313" key="2">
    <source>
        <dbReference type="EMBL" id="OQE36081.1"/>
    </source>
</evidence>
<feature type="region of interest" description="Disordered" evidence="1">
    <location>
        <begin position="195"/>
        <end position="228"/>
    </location>
</feature>
<organism evidence="2 3">
    <name type="scientific">Penicillium coprophilum</name>
    <dbReference type="NCBI Taxonomy" id="36646"/>
    <lineage>
        <taxon>Eukaryota</taxon>
        <taxon>Fungi</taxon>
        <taxon>Dikarya</taxon>
        <taxon>Ascomycota</taxon>
        <taxon>Pezizomycotina</taxon>
        <taxon>Eurotiomycetes</taxon>
        <taxon>Eurotiomycetidae</taxon>
        <taxon>Eurotiales</taxon>
        <taxon>Aspergillaceae</taxon>
        <taxon>Penicillium</taxon>
    </lineage>
</organism>
<proteinExistence type="predicted"/>
<dbReference type="STRING" id="36646.A0A1V6UC92"/>
<reference evidence="3" key="1">
    <citation type="journal article" date="2017" name="Nat. Microbiol.">
        <title>Global analysis of biosynthetic gene clusters reveals vast potential of secondary metabolite production in Penicillium species.</title>
        <authorList>
            <person name="Nielsen J.C."/>
            <person name="Grijseels S."/>
            <person name="Prigent S."/>
            <person name="Ji B."/>
            <person name="Dainat J."/>
            <person name="Nielsen K.F."/>
            <person name="Frisvad J.C."/>
            <person name="Workman M."/>
            <person name="Nielsen J."/>
        </authorList>
    </citation>
    <scope>NUCLEOTIDE SEQUENCE [LARGE SCALE GENOMIC DNA]</scope>
    <source>
        <strain evidence="3">IBT 31321</strain>
    </source>
</reference>
<feature type="region of interest" description="Disordered" evidence="1">
    <location>
        <begin position="440"/>
        <end position="461"/>
    </location>
</feature>
<comment type="caution">
    <text evidence="2">The sequence shown here is derived from an EMBL/GenBank/DDBJ whole genome shotgun (WGS) entry which is preliminary data.</text>
</comment>
<keyword evidence="3" id="KW-1185">Reference proteome</keyword>
<protein>
    <submittedName>
        <fullName evidence="2">Uncharacterized protein</fullName>
    </submittedName>
</protein>
<accession>A0A1V6UC92</accession>
<evidence type="ECO:0000313" key="3">
    <source>
        <dbReference type="Proteomes" id="UP000191500"/>
    </source>
</evidence>
<name>A0A1V6UC92_9EURO</name>
<dbReference type="EMBL" id="MDDG01000012">
    <property type="protein sequence ID" value="OQE36081.1"/>
    <property type="molecule type" value="Genomic_DNA"/>
</dbReference>
<sequence length="507" mass="56234">MAQRLNLGGSTLQIRGSKLQLRLTASAHFSQPPSHGFPQIPIELLHLSNNHGVWITEAPELELRLFIGGDWDRNEAEAFVSRLRGNLCDMEIWSDVGFSVELKTSAYECCIDPSGFHCLELGLRRGCNMRNHTTGRTLPSSMTNPPDACPPTGVPIAKLASIHVRLEYILQPKSISSVREYSKLEIGYLGQESSALHSPQEMPDVSISQHEHPSETPGAQSCMSGGRSYSSHEELHRLFDVGIENLVTSNSIKDPTIRVSSRQVTINSLIDFSPVVFDPRYRDAMNQRGVTIPIITKAISSMLAGKNDPSIKAKLSHLLERSRSNYIEDTTVQSDVLSHKAAVISSLWRVAQTTMPRIKPIKRRASMLSTERLSNGLVVPDEAVRHISKDQLQRESTKSGLLCSNQTLYYDEDEESDVCLLNSESDEQLLDNFSDTSFSGVGESTQTSNHTSFSAIGSSQTSYDDHDSILLSDHGELVDYLGSHMIDHDPRESMEAYDVDIIMAHDL</sequence>